<dbReference type="InterPro" id="IPR036217">
    <property type="entry name" value="MethylDNA_cys_MeTrfase_DNAb"/>
</dbReference>
<keyword evidence="5" id="KW-0808">Transferase</keyword>
<keyword evidence="4" id="KW-0489">Methyltransferase</keyword>
<dbReference type="PANTHER" id="PTHR10815:SF13">
    <property type="entry name" value="METHYLATED-DNA--PROTEIN-CYSTEINE METHYLTRANSFERASE"/>
    <property type="match status" value="1"/>
</dbReference>
<evidence type="ECO:0000256" key="4">
    <source>
        <dbReference type="ARBA" id="ARBA00022603"/>
    </source>
</evidence>
<dbReference type="CDD" id="cd06445">
    <property type="entry name" value="ATase"/>
    <property type="match status" value="1"/>
</dbReference>
<dbReference type="PROSITE" id="PS00374">
    <property type="entry name" value="MGMT"/>
    <property type="match status" value="1"/>
</dbReference>
<proteinExistence type="inferred from homology"/>
<dbReference type="InterPro" id="IPR001497">
    <property type="entry name" value="MethylDNA_cys_MeTrfase_AS"/>
</dbReference>
<dbReference type="AlphaFoldDB" id="A0A1G1YV33"/>
<evidence type="ECO:0000256" key="7">
    <source>
        <dbReference type="ARBA" id="ARBA00023204"/>
    </source>
</evidence>
<dbReference type="InterPro" id="IPR014048">
    <property type="entry name" value="MethylDNA_cys_MeTrfase_DNA-bd"/>
</dbReference>
<evidence type="ECO:0000313" key="10">
    <source>
        <dbReference type="EMBL" id="OGY55267.1"/>
    </source>
</evidence>
<evidence type="ECO:0000256" key="3">
    <source>
        <dbReference type="ARBA" id="ARBA00011918"/>
    </source>
</evidence>
<dbReference type="FunFam" id="1.10.10.10:FF:000214">
    <property type="entry name" value="Methylated-DNA--protein-cysteine methyltransferase"/>
    <property type="match status" value="1"/>
</dbReference>
<dbReference type="SUPFAM" id="SSF46767">
    <property type="entry name" value="Methylated DNA-protein cysteine methyltransferase, C-terminal domain"/>
    <property type="match status" value="1"/>
</dbReference>
<keyword evidence="6" id="KW-0227">DNA damage</keyword>
<dbReference type="Proteomes" id="UP000176512">
    <property type="component" value="Unassembled WGS sequence"/>
</dbReference>
<dbReference type="GO" id="GO:0006281">
    <property type="term" value="P:DNA repair"/>
    <property type="evidence" value="ECO:0007669"/>
    <property type="project" value="UniProtKB-KW"/>
</dbReference>
<dbReference type="GO" id="GO:0003908">
    <property type="term" value="F:methylated-DNA-[protein]-cysteine S-methyltransferase activity"/>
    <property type="evidence" value="ECO:0007669"/>
    <property type="project" value="UniProtKB-EC"/>
</dbReference>
<feature type="domain" description="Methylated-DNA-[protein]-cysteine S-methyltransferase DNA binding" evidence="9">
    <location>
        <begin position="7"/>
        <end position="85"/>
    </location>
</feature>
<dbReference type="NCBIfam" id="TIGR00589">
    <property type="entry name" value="ogt"/>
    <property type="match status" value="1"/>
</dbReference>
<evidence type="ECO:0000256" key="8">
    <source>
        <dbReference type="ARBA" id="ARBA00049348"/>
    </source>
</evidence>
<comment type="catalytic activity">
    <reaction evidence="8">
        <text>a 6-O-methyl-2'-deoxyguanosine in DNA + L-cysteinyl-[protein] = S-methyl-L-cysteinyl-[protein] + a 2'-deoxyguanosine in DNA</text>
        <dbReference type="Rhea" id="RHEA:24000"/>
        <dbReference type="Rhea" id="RHEA-COMP:10131"/>
        <dbReference type="Rhea" id="RHEA-COMP:10132"/>
        <dbReference type="Rhea" id="RHEA-COMP:11367"/>
        <dbReference type="Rhea" id="RHEA-COMP:11368"/>
        <dbReference type="ChEBI" id="CHEBI:29950"/>
        <dbReference type="ChEBI" id="CHEBI:82612"/>
        <dbReference type="ChEBI" id="CHEBI:85445"/>
        <dbReference type="ChEBI" id="CHEBI:85448"/>
        <dbReference type="EC" id="2.1.1.63"/>
    </reaction>
</comment>
<evidence type="ECO:0000313" key="11">
    <source>
        <dbReference type="Proteomes" id="UP000176512"/>
    </source>
</evidence>
<comment type="similarity">
    <text evidence="2">Belongs to the MGMT family.</text>
</comment>
<comment type="caution">
    <text evidence="10">The sequence shown here is derived from an EMBL/GenBank/DDBJ whole genome shotgun (WGS) entry which is preliminary data.</text>
</comment>
<organism evidence="10 11">
    <name type="scientific">Candidatus Buchananbacteria bacterium RIFCSPLOWO2_01_FULL_46_12</name>
    <dbReference type="NCBI Taxonomy" id="1797546"/>
    <lineage>
        <taxon>Bacteria</taxon>
        <taxon>Candidatus Buchananiibacteriota</taxon>
    </lineage>
</organism>
<evidence type="ECO:0000256" key="6">
    <source>
        <dbReference type="ARBA" id="ARBA00022763"/>
    </source>
</evidence>
<sequence>MVKGIKFSDQVFQLLVQVPAGQVTTYKMLAAGCGRPRAVRAVGNILNKNTKPIIIPCHRVVRTNGQVGGYNGGVRQKLALLKKEGLKIKNHKLENLAAVLYRF</sequence>
<dbReference type="PANTHER" id="PTHR10815">
    <property type="entry name" value="METHYLATED-DNA--PROTEIN-CYSTEINE METHYLTRANSFERASE"/>
    <property type="match status" value="1"/>
</dbReference>
<dbReference type="InterPro" id="IPR036388">
    <property type="entry name" value="WH-like_DNA-bd_sf"/>
</dbReference>
<dbReference type="EC" id="2.1.1.63" evidence="3"/>
<dbReference type="Gene3D" id="1.10.10.10">
    <property type="entry name" value="Winged helix-like DNA-binding domain superfamily/Winged helix DNA-binding domain"/>
    <property type="match status" value="1"/>
</dbReference>
<evidence type="ECO:0000256" key="1">
    <source>
        <dbReference type="ARBA" id="ARBA00001286"/>
    </source>
</evidence>
<protein>
    <recommendedName>
        <fullName evidence="3">methylated-DNA--[protein]-cysteine S-methyltransferase</fullName>
        <ecNumber evidence="3">2.1.1.63</ecNumber>
    </recommendedName>
</protein>
<dbReference type="EMBL" id="MHIP01000009">
    <property type="protein sequence ID" value="OGY55267.1"/>
    <property type="molecule type" value="Genomic_DNA"/>
</dbReference>
<evidence type="ECO:0000256" key="5">
    <source>
        <dbReference type="ARBA" id="ARBA00022679"/>
    </source>
</evidence>
<reference evidence="10 11" key="1">
    <citation type="journal article" date="2016" name="Nat. Commun.">
        <title>Thousands of microbial genomes shed light on interconnected biogeochemical processes in an aquifer system.</title>
        <authorList>
            <person name="Anantharaman K."/>
            <person name="Brown C.T."/>
            <person name="Hug L.A."/>
            <person name="Sharon I."/>
            <person name="Castelle C.J."/>
            <person name="Probst A.J."/>
            <person name="Thomas B.C."/>
            <person name="Singh A."/>
            <person name="Wilkins M.J."/>
            <person name="Karaoz U."/>
            <person name="Brodie E.L."/>
            <person name="Williams K.H."/>
            <person name="Hubbard S.S."/>
            <person name="Banfield J.F."/>
        </authorList>
    </citation>
    <scope>NUCLEOTIDE SEQUENCE [LARGE SCALE GENOMIC DNA]</scope>
</reference>
<dbReference type="GO" id="GO:0032259">
    <property type="term" value="P:methylation"/>
    <property type="evidence" value="ECO:0007669"/>
    <property type="project" value="UniProtKB-KW"/>
</dbReference>
<gene>
    <name evidence="10" type="ORF">A3A24_02065</name>
</gene>
<name>A0A1G1YV33_9BACT</name>
<evidence type="ECO:0000259" key="9">
    <source>
        <dbReference type="Pfam" id="PF01035"/>
    </source>
</evidence>
<evidence type="ECO:0000256" key="2">
    <source>
        <dbReference type="ARBA" id="ARBA00008711"/>
    </source>
</evidence>
<accession>A0A1G1YV33</accession>
<comment type="catalytic activity">
    <reaction evidence="1">
        <text>a 4-O-methyl-thymidine in DNA + L-cysteinyl-[protein] = a thymidine in DNA + S-methyl-L-cysteinyl-[protein]</text>
        <dbReference type="Rhea" id="RHEA:53428"/>
        <dbReference type="Rhea" id="RHEA-COMP:10131"/>
        <dbReference type="Rhea" id="RHEA-COMP:10132"/>
        <dbReference type="Rhea" id="RHEA-COMP:13555"/>
        <dbReference type="Rhea" id="RHEA-COMP:13556"/>
        <dbReference type="ChEBI" id="CHEBI:29950"/>
        <dbReference type="ChEBI" id="CHEBI:82612"/>
        <dbReference type="ChEBI" id="CHEBI:137386"/>
        <dbReference type="ChEBI" id="CHEBI:137387"/>
        <dbReference type="EC" id="2.1.1.63"/>
    </reaction>
</comment>
<dbReference type="Pfam" id="PF01035">
    <property type="entry name" value="DNA_binding_1"/>
    <property type="match status" value="1"/>
</dbReference>
<keyword evidence="7" id="KW-0234">DNA repair</keyword>